<name>G0U7R6_TRYVY</name>
<sequence length="161" mass="17893">MHRSIVPRSATATASVVSAVGAAASNKMQTLHKLLTGEVSFKNKVLLKECNIVHQFGENWAAELSTYAKSLSDEQRKVIERQIARVRLTRYTIAELAAYCGDGPGLLDQNAREANVEMGVSFLKEKGVEAFEKHVEQEALNANWKKEDAKKFIEEVKAKCK</sequence>
<dbReference type="AlphaFoldDB" id="G0U7R6"/>
<organism evidence="1">
    <name type="scientific">Trypanosoma vivax (strain Y486)</name>
    <dbReference type="NCBI Taxonomy" id="1055687"/>
    <lineage>
        <taxon>Eukaryota</taxon>
        <taxon>Discoba</taxon>
        <taxon>Euglenozoa</taxon>
        <taxon>Kinetoplastea</taxon>
        <taxon>Metakinetoplastina</taxon>
        <taxon>Trypanosomatida</taxon>
        <taxon>Trypanosomatidae</taxon>
        <taxon>Trypanosoma</taxon>
        <taxon>Duttonella</taxon>
    </lineage>
</organism>
<dbReference type="VEuPathDB" id="TriTrypDB:TvY486_1009690"/>
<proteinExistence type="predicted"/>
<dbReference type="OMA" id="NAGWSDA"/>
<evidence type="ECO:0000313" key="1">
    <source>
        <dbReference type="EMBL" id="CCC51924.1"/>
    </source>
</evidence>
<accession>G0U7R6</accession>
<reference evidence="1" key="1">
    <citation type="journal article" date="2012" name="Proc. Natl. Acad. Sci. U.S.A.">
        <title>Antigenic diversity is generated by distinct evolutionary mechanisms in African trypanosome species.</title>
        <authorList>
            <person name="Jackson A.P."/>
            <person name="Berry A."/>
            <person name="Aslett M."/>
            <person name="Allison H.C."/>
            <person name="Burton P."/>
            <person name="Vavrova-Anderson J."/>
            <person name="Brown R."/>
            <person name="Browne H."/>
            <person name="Corton N."/>
            <person name="Hauser H."/>
            <person name="Gamble J."/>
            <person name="Gilderthorp R."/>
            <person name="Marcello L."/>
            <person name="McQuillan J."/>
            <person name="Otto T.D."/>
            <person name="Quail M.A."/>
            <person name="Sanders M.J."/>
            <person name="van Tonder A."/>
            <person name="Ginger M.L."/>
            <person name="Field M.C."/>
            <person name="Barry J.D."/>
            <person name="Hertz-Fowler C."/>
            <person name="Berriman M."/>
        </authorList>
    </citation>
    <scope>NUCLEOTIDE SEQUENCE</scope>
    <source>
        <strain evidence="1">Y486</strain>
    </source>
</reference>
<protein>
    <submittedName>
        <fullName evidence="1">Uncharacterized protein</fullName>
    </submittedName>
</protein>
<gene>
    <name evidence="1" type="ORF">TVY486_1009690</name>
</gene>
<dbReference type="EMBL" id="HE573026">
    <property type="protein sequence ID" value="CCC51924.1"/>
    <property type="molecule type" value="Genomic_DNA"/>
</dbReference>